<sequence length="88" mass="9674">EHTFSDGKQAPKTQQTTETPPANSTKVTEVIECPDSGLFSSYSICAPGVCCSKIPIVIRRQHLPPDIGRYRADDPRYSLIAQGFSAYE</sequence>
<comment type="caution">
    <text evidence="2">The sequence shown here is derived from an EMBL/GenBank/DDBJ whole genome shotgun (WGS) entry which is preliminary data.</text>
</comment>
<reference evidence="2" key="1">
    <citation type="submission" date="2023-10" db="EMBL/GenBank/DDBJ databases">
        <title>Genome assembly of Pristionchus species.</title>
        <authorList>
            <person name="Yoshida K."/>
            <person name="Sommer R.J."/>
        </authorList>
    </citation>
    <scope>NUCLEOTIDE SEQUENCE</scope>
    <source>
        <strain evidence="2">RS0144</strain>
    </source>
</reference>
<feature type="non-terminal residue" evidence="2">
    <location>
        <position position="1"/>
    </location>
</feature>
<evidence type="ECO:0000313" key="2">
    <source>
        <dbReference type="EMBL" id="GMT01787.1"/>
    </source>
</evidence>
<organism evidence="2 3">
    <name type="scientific">Pristionchus entomophagus</name>
    <dbReference type="NCBI Taxonomy" id="358040"/>
    <lineage>
        <taxon>Eukaryota</taxon>
        <taxon>Metazoa</taxon>
        <taxon>Ecdysozoa</taxon>
        <taxon>Nematoda</taxon>
        <taxon>Chromadorea</taxon>
        <taxon>Rhabditida</taxon>
        <taxon>Rhabditina</taxon>
        <taxon>Diplogasteromorpha</taxon>
        <taxon>Diplogasteroidea</taxon>
        <taxon>Neodiplogasteridae</taxon>
        <taxon>Pristionchus</taxon>
    </lineage>
</organism>
<protein>
    <submittedName>
        <fullName evidence="2">Uncharacterized protein</fullName>
    </submittedName>
</protein>
<dbReference type="EMBL" id="BTSX01000005">
    <property type="protein sequence ID" value="GMT01787.1"/>
    <property type="molecule type" value="Genomic_DNA"/>
</dbReference>
<keyword evidence="3" id="KW-1185">Reference proteome</keyword>
<evidence type="ECO:0000256" key="1">
    <source>
        <dbReference type="SAM" id="MobiDB-lite"/>
    </source>
</evidence>
<dbReference type="AlphaFoldDB" id="A0AAV5U5I9"/>
<name>A0AAV5U5I9_9BILA</name>
<dbReference type="Proteomes" id="UP001432027">
    <property type="component" value="Unassembled WGS sequence"/>
</dbReference>
<gene>
    <name evidence="2" type="ORF">PENTCL1PPCAC_23961</name>
</gene>
<evidence type="ECO:0000313" key="3">
    <source>
        <dbReference type="Proteomes" id="UP001432027"/>
    </source>
</evidence>
<accession>A0AAV5U5I9</accession>
<feature type="compositionally biased region" description="Polar residues" evidence="1">
    <location>
        <begin position="11"/>
        <end position="27"/>
    </location>
</feature>
<proteinExistence type="predicted"/>
<feature type="region of interest" description="Disordered" evidence="1">
    <location>
        <begin position="1"/>
        <end position="27"/>
    </location>
</feature>